<comment type="similarity">
    <text evidence="1">Belongs to the peptidase M56 family.</text>
</comment>
<dbReference type="PANTHER" id="PTHR34978:SF3">
    <property type="entry name" value="SLR0241 PROTEIN"/>
    <property type="match status" value="1"/>
</dbReference>
<feature type="transmembrane region" description="Helical" evidence="2">
    <location>
        <begin position="6"/>
        <end position="27"/>
    </location>
</feature>
<feature type="domain" description="Penicillin-binding protein transpeptidase" evidence="3">
    <location>
        <begin position="385"/>
        <end position="586"/>
    </location>
</feature>
<keyword evidence="6" id="KW-1185">Reference proteome</keyword>
<dbReference type="CDD" id="cd07341">
    <property type="entry name" value="M56_BlaR1_MecR1_like"/>
    <property type="match status" value="1"/>
</dbReference>
<proteinExistence type="inferred from homology"/>
<sequence>MSLSYLLIMFAVSSLSVGLVLAIRNVFKKQLSARWRYNLWSLLFIALTLPFIPQHLFGFGDHVTALFTTDPASLVHSATGGEAPDRTADSVNWLQDISLSVQRTSPAFLNHVIAVIWAVGVLVLTGVALHGWRKLWLIQNTTSAMENSEIINLFEQCKRELKISGNIILGESPLVSSPMTFGLLRTYVVFPESSDTWLSAKDMKYIILHELHHYKNKDMVMNYFTLIFQVVYWFNPLVWIAFREMRLDREIACDTAVLQSLDPECYGEYGNTIIHFLKTSAASGNAVLASSLAGPKEQIKERIIRIAAFKTETRLQKLKGFAIFVMVGLVIMAQFPFVSVMAQDDDRYEWNSERVVYEDLGRYFGDTDGSFVLYDMRADSYEIYNKDKSETRVSPDSTYKIYSSLFGLEMNVITTEKSTLPWDGKSYPFSSWNRDQDLNSALKSSVNWYFQEIDRKVGQERLQMYLQQIGYGNLNLSGGMGEFWLESSLKISPVEQVQLLTALYNNEFGFDERHVSAVKAAIRLKQKDGAVLSGKTGTGTVSHQDINGWFIGYVENGGRTYIFAANMQNEKQASGSRAAEISLAILKDKGIF</sequence>
<evidence type="ECO:0000256" key="1">
    <source>
        <dbReference type="ARBA" id="ARBA00011075"/>
    </source>
</evidence>
<dbReference type="Pfam" id="PF05569">
    <property type="entry name" value="Peptidase_M56"/>
    <property type="match status" value="1"/>
</dbReference>
<feature type="transmembrane region" description="Helical" evidence="2">
    <location>
        <begin position="108"/>
        <end position="129"/>
    </location>
</feature>
<gene>
    <name evidence="5" type="ORF">OIN60_20145</name>
</gene>
<feature type="transmembrane region" description="Helical" evidence="2">
    <location>
        <begin position="220"/>
        <end position="242"/>
    </location>
</feature>
<accession>A0ABT9FX06</accession>
<feature type="domain" description="Peptidase M56" evidence="4">
    <location>
        <begin position="12"/>
        <end position="305"/>
    </location>
</feature>
<dbReference type="InterPro" id="IPR008756">
    <property type="entry name" value="Peptidase_M56"/>
</dbReference>
<dbReference type="Pfam" id="PF00905">
    <property type="entry name" value="Transpeptidase"/>
    <property type="match status" value="1"/>
</dbReference>
<comment type="caution">
    <text evidence="5">The sequence shown here is derived from an EMBL/GenBank/DDBJ whole genome shotgun (WGS) entry which is preliminary data.</text>
</comment>
<keyword evidence="2" id="KW-0472">Membrane</keyword>
<dbReference type="RefSeq" id="WP_305756658.1">
    <property type="nucleotide sequence ID" value="NZ_JAPCKK010000031.1"/>
</dbReference>
<dbReference type="InterPro" id="IPR052173">
    <property type="entry name" value="Beta-lactam_resp_regulator"/>
</dbReference>
<feature type="transmembrane region" description="Helical" evidence="2">
    <location>
        <begin position="320"/>
        <end position="342"/>
    </location>
</feature>
<dbReference type="InterPro" id="IPR012338">
    <property type="entry name" value="Beta-lactam/transpept-like"/>
</dbReference>
<dbReference type="SUPFAM" id="SSF56601">
    <property type="entry name" value="beta-lactamase/transpeptidase-like"/>
    <property type="match status" value="1"/>
</dbReference>
<name>A0ABT9FX06_9BACL</name>
<evidence type="ECO:0000313" key="5">
    <source>
        <dbReference type="EMBL" id="MDP4099041.1"/>
    </source>
</evidence>
<reference evidence="5 6" key="1">
    <citation type="submission" date="2022-10" db="EMBL/GenBank/DDBJ databases">
        <title>Paenibacillus description and whole genome data of maize root bacterial community.</title>
        <authorList>
            <person name="Marton D."/>
            <person name="Farkas M."/>
            <person name="Cserhati M."/>
        </authorList>
    </citation>
    <scope>NUCLEOTIDE SEQUENCE [LARGE SCALE GENOMIC DNA]</scope>
    <source>
        <strain evidence="5 6">P96</strain>
    </source>
</reference>
<keyword evidence="2" id="KW-0812">Transmembrane</keyword>
<feature type="transmembrane region" description="Helical" evidence="2">
    <location>
        <begin position="39"/>
        <end position="57"/>
    </location>
</feature>
<feature type="transmembrane region" description="Helical" evidence="2">
    <location>
        <begin position="168"/>
        <end position="190"/>
    </location>
</feature>
<dbReference type="Proteomes" id="UP001241848">
    <property type="component" value="Unassembled WGS sequence"/>
</dbReference>
<dbReference type="PANTHER" id="PTHR34978">
    <property type="entry name" value="POSSIBLE SENSOR-TRANSDUCER PROTEIN BLAR"/>
    <property type="match status" value="1"/>
</dbReference>
<evidence type="ECO:0000259" key="3">
    <source>
        <dbReference type="Pfam" id="PF00905"/>
    </source>
</evidence>
<evidence type="ECO:0000259" key="4">
    <source>
        <dbReference type="Pfam" id="PF05569"/>
    </source>
</evidence>
<dbReference type="InterPro" id="IPR001460">
    <property type="entry name" value="PCN-bd_Tpept"/>
</dbReference>
<protein>
    <submittedName>
        <fullName evidence="5">BlaR1 family beta-lactam sensor/signal transducer</fullName>
    </submittedName>
</protein>
<dbReference type="Gene3D" id="3.40.710.10">
    <property type="entry name" value="DD-peptidase/beta-lactamase superfamily"/>
    <property type="match status" value="1"/>
</dbReference>
<evidence type="ECO:0000256" key="2">
    <source>
        <dbReference type="SAM" id="Phobius"/>
    </source>
</evidence>
<keyword evidence="2" id="KW-1133">Transmembrane helix</keyword>
<evidence type="ECO:0000313" key="6">
    <source>
        <dbReference type="Proteomes" id="UP001241848"/>
    </source>
</evidence>
<organism evidence="5 6">
    <name type="scientific">Paenibacillus zeirhizosphaerae</name>
    <dbReference type="NCBI Taxonomy" id="2987519"/>
    <lineage>
        <taxon>Bacteria</taxon>
        <taxon>Bacillati</taxon>
        <taxon>Bacillota</taxon>
        <taxon>Bacilli</taxon>
        <taxon>Bacillales</taxon>
        <taxon>Paenibacillaceae</taxon>
        <taxon>Paenibacillus</taxon>
    </lineage>
</organism>
<dbReference type="EMBL" id="JAPCKK010000031">
    <property type="protein sequence ID" value="MDP4099041.1"/>
    <property type="molecule type" value="Genomic_DNA"/>
</dbReference>
<dbReference type="NCBIfam" id="NF000326">
    <property type="entry name" value="blaR1_generic"/>
    <property type="match status" value="1"/>
</dbReference>